<organism evidence="9 10">
    <name type="scientific">Fulvivirga sediminis</name>
    <dbReference type="NCBI Taxonomy" id="2803949"/>
    <lineage>
        <taxon>Bacteria</taxon>
        <taxon>Pseudomonadati</taxon>
        <taxon>Bacteroidota</taxon>
        <taxon>Cytophagia</taxon>
        <taxon>Cytophagales</taxon>
        <taxon>Fulvivirgaceae</taxon>
        <taxon>Fulvivirga</taxon>
    </lineage>
</organism>
<dbReference type="InterPro" id="IPR023996">
    <property type="entry name" value="TonB-dep_OMP_SusC/RagA"/>
</dbReference>
<reference evidence="9" key="1">
    <citation type="submission" date="2021-01" db="EMBL/GenBank/DDBJ databases">
        <title>Fulvivirga kasyanovii gen. nov., sp nov., a novel member of the phylum Bacteroidetes isolated from seawater in a mussel farm.</title>
        <authorList>
            <person name="Zhao L.-H."/>
            <person name="Wang Z.-J."/>
        </authorList>
    </citation>
    <scope>NUCLEOTIDE SEQUENCE</scope>
    <source>
        <strain evidence="9">2943</strain>
    </source>
</reference>
<dbReference type="Proteomes" id="UP000659388">
    <property type="component" value="Unassembled WGS sequence"/>
</dbReference>
<evidence type="ECO:0000256" key="3">
    <source>
        <dbReference type="ARBA" id="ARBA00022452"/>
    </source>
</evidence>
<keyword evidence="9" id="KW-0675">Receptor</keyword>
<dbReference type="PROSITE" id="PS52016">
    <property type="entry name" value="TONB_DEPENDENT_REC_3"/>
    <property type="match status" value="1"/>
</dbReference>
<evidence type="ECO:0000256" key="6">
    <source>
        <dbReference type="ARBA" id="ARBA00023237"/>
    </source>
</evidence>
<keyword evidence="4 7" id="KW-0812">Transmembrane</keyword>
<keyword evidence="10" id="KW-1185">Reference proteome</keyword>
<dbReference type="Pfam" id="PF13715">
    <property type="entry name" value="CarbopepD_reg_2"/>
    <property type="match status" value="1"/>
</dbReference>
<feature type="domain" description="TonB-dependent receptor plug" evidence="8">
    <location>
        <begin position="122"/>
        <end position="230"/>
    </location>
</feature>
<accession>A0A937F8V4</accession>
<dbReference type="RefSeq" id="WP_202243912.1">
    <property type="nucleotide sequence ID" value="NZ_JAESIY010000004.1"/>
</dbReference>
<evidence type="ECO:0000256" key="2">
    <source>
        <dbReference type="ARBA" id="ARBA00022448"/>
    </source>
</evidence>
<name>A0A937F8V4_9BACT</name>
<dbReference type="NCBIfam" id="TIGR04056">
    <property type="entry name" value="OMP_RagA_SusC"/>
    <property type="match status" value="1"/>
</dbReference>
<dbReference type="InterPro" id="IPR023997">
    <property type="entry name" value="TonB-dep_OMP_SusC/RagA_CS"/>
</dbReference>
<evidence type="ECO:0000256" key="1">
    <source>
        <dbReference type="ARBA" id="ARBA00004571"/>
    </source>
</evidence>
<evidence type="ECO:0000313" key="9">
    <source>
        <dbReference type="EMBL" id="MBL3656118.1"/>
    </source>
</evidence>
<dbReference type="NCBIfam" id="TIGR04057">
    <property type="entry name" value="SusC_RagA_signa"/>
    <property type="match status" value="1"/>
</dbReference>
<evidence type="ECO:0000256" key="5">
    <source>
        <dbReference type="ARBA" id="ARBA00023136"/>
    </source>
</evidence>
<dbReference type="Gene3D" id="2.170.130.10">
    <property type="entry name" value="TonB-dependent receptor, plug domain"/>
    <property type="match status" value="1"/>
</dbReference>
<dbReference type="AlphaFoldDB" id="A0A937F8V4"/>
<keyword evidence="3 7" id="KW-1134">Transmembrane beta strand</keyword>
<sequence>MSKVVQHLKHVFAYTFLAVAFLLPPLHGYSQSTTISGTVEDGTGEKLPGVSIIEKGTTNGAITDSEGRYRLDVPSDAVLIFSFIGMNSQEVPIAGRSTLDIVMEENISELEEVVIVGYGTQKKKDLTGAIAGVEAKTISERGATSPIQSLQGSVSGVQITNSTGRVGDGFNVTIRGKNSIKDGSNSPLYVVDGVITESIDFLNPQDIAKIDILKDASSAAIYGSRGSNGVVIVQTKSGANIPSGTSFSFESYVGVKSTARLPKMMSPEKWKYYHTSAYLATSNNGAGRTPEEYMDQVVLPPSNNSVLRERFDNLDGFDWYDAVLKTGTQTNNHLSIAHRAGASAYTLGLGYQKETGNIENEELEKFTLRSGIDQEINSKLKVGANISLSLTNLQRGSELAMQEAFRLNPFLSPWAIDENNNEIVGELFPQPGKLTDPNGNVVIDKTSTYNPLLEIQNSSNETRQWNGVGNTYIKYDVVDWLTFQSTFSMGLQTSRRGVYFGGMTNEGVSFGGEASSRVNRFENFNYTWDNQLNFNKTYGDHSFNALALQSIFVNRTETEYFSSRYQPAEREFYNVGLGAPSSYTLGNVFFKSQLASFALRLNYTYKDRYLLTLTNRWDGSSLFPEENRWDSFPSAALGWRITEEDFMDVDAISDLKFRVSYGATGNNNVDPYSSLNVLSSRSFYNFGNPNDVAQGFAADTLANKNLKWEKTSEVNVGLDFSLLDYRVTGSVDWYSRTSDELLVDQKLPFETGYSAINSNAASVRNSGVEVLLTTTNIRNEALTWETTFTFTKNTNEILSIYGQKENDDVANGWFIGESIDAHYNYEFAGIWQADEADQAKAYNQTVGQAKVTDVNNDTEIKPEDDRIILGSANPDWTGGLISRLNLFNFDFTFSLSAVQGVLAYSNFHSNFEDVRDRGRQKLDIADWYIPENNVGVPAQTSNSYPQPRNEGAYWRNNGVGYYKDASYVKVNNISLGYTIPQNLLNRWNVEQLRVYVNVLNPFVFTDYTGYDPEWAGASLGVGRVSSVTTQFGLSLKF</sequence>
<dbReference type="EMBL" id="JAESIY010000004">
    <property type="protein sequence ID" value="MBL3656118.1"/>
    <property type="molecule type" value="Genomic_DNA"/>
</dbReference>
<evidence type="ECO:0000313" key="10">
    <source>
        <dbReference type="Proteomes" id="UP000659388"/>
    </source>
</evidence>
<protein>
    <submittedName>
        <fullName evidence="9">TonB-dependent receptor</fullName>
    </submittedName>
</protein>
<keyword evidence="5 7" id="KW-0472">Membrane</keyword>
<dbReference type="SUPFAM" id="SSF56935">
    <property type="entry name" value="Porins"/>
    <property type="match status" value="1"/>
</dbReference>
<comment type="subcellular location">
    <subcellularLocation>
        <location evidence="1 7">Cell outer membrane</location>
        <topology evidence="1 7">Multi-pass membrane protein</topology>
    </subcellularLocation>
</comment>
<comment type="caution">
    <text evidence="9">The sequence shown here is derived from an EMBL/GenBank/DDBJ whole genome shotgun (WGS) entry which is preliminary data.</text>
</comment>
<dbReference type="InterPro" id="IPR037066">
    <property type="entry name" value="Plug_dom_sf"/>
</dbReference>
<proteinExistence type="inferred from homology"/>
<dbReference type="InterPro" id="IPR012910">
    <property type="entry name" value="Plug_dom"/>
</dbReference>
<evidence type="ECO:0000256" key="4">
    <source>
        <dbReference type="ARBA" id="ARBA00022692"/>
    </source>
</evidence>
<evidence type="ECO:0000256" key="7">
    <source>
        <dbReference type="PROSITE-ProRule" id="PRU01360"/>
    </source>
</evidence>
<dbReference type="Gene3D" id="2.60.40.1120">
    <property type="entry name" value="Carboxypeptidase-like, regulatory domain"/>
    <property type="match status" value="1"/>
</dbReference>
<keyword evidence="6 7" id="KW-0998">Cell outer membrane</keyword>
<gene>
    <name evidence="9" type="ORF">JL102_08255</name>
</gene>
<dbReference type="Gene3D" id="2.40.170.20">
    <property type="entry name" value="TonB-dependent receptor, beta-barrel domain"/>
    <property type="match status" value="1"/>
</dbReference>
<dbReference type="GO" id="GO:0009279">
    <property type="term" value="C:cell outer membrane"/>
    <property type="evidence" value="ECO:0007669"/>
    <property type="project" value="UniProtKB-SubCell"/>
</dbReference>
<evidence type="ECO:0000259" key="8">
    <source>
        <dbReference type="Pfam" id="PF07715"/>
    </source>
</evidence>
<dbReference type="Pfam" id="PF07715">
    <property type="entry name" value="Plug"/>
    <property type="match status" value="1"/>
</dbReference>
<dbReference type="InterPro" id="IPR036942">
    <property type="entry name" value="Beta-barrel_TonB_sf"/>
</dbReference>
<dbReference type="InterPro" id="IPR039426">
    <property type="entry name" value="TonB-dep_rcpt-like"/>
</dbReference>
<comment type="similarity">
    <text evidence="7">Belongs to the TonB-dependent receptor family.</text>
</comment>
<dbReference type="SUPFAM" id="SSF49464">
    <property type="entry name" value="Carboxypeptidase regulatory domain-like"/>
    <property type="match status" value="1"/>
</dbReference>
<dbReference type="InterPro" id="IPR008969">
    <property type="entry name" value="CarboxyPept-like_regulatory"/>
</dbReference>
<keyword evidence="2 7" id="KW-0813">Transport</keyword>